<dbReference type="GO" id="GO:0039694">
    <property type="term" value="P:viral RNA genome replication"/>
    <property type="evidence" value="ECO:0007669"/>
    <property type="project" value="InterPro"/>
</dbReference>
<dbReference type="Gene3D" id="3.30.70.270">
    <property type="match status" value="1"/>
</dbReference>
<keyword evidence="1" id="KW-0808">Transferase</keyword>
<accession>A0A893A404</accession>
<name>A0A893A404_9VIRU</name>
<evidence type="ECO:0000259" key="4">
    <source>
        <dbReference type="PROSITE" id="PS50507"/>
    </source>
</evidence>
<dbReference type="InterPro" id="IPR001205">
    <property type="entry name" value="RNA-dir_pol_C"/>
</dbReference>
<reference evidence="5" key="1">
    <citation type="submission" date="2020-11" db="EMBL/GenBank/DDBJ databases">
        <title>Viral genomes from river ports along the Yangtze River in China.</title>
        <authorList>
            <person name="Lu J."/>
            <person name="Shen Q."/>
            <person name="Yang S."/>
            <person name="Zhang W."/>
        </authorList>
    </citation>
    <scope>NUCLEOTIDE SEQUENCE</scope>
    <source>
        <strain evidence="5">6nt-RDRP-17</strain>
    </source>
</reference>
<protein>
    <recommendedName>
        <fullName evidence="4">RdRp catalytic domain-containing protein</fullName>
    </recommendedName>
</protein>
<organism evidence="5">
    <name type="scientific">Riboviria sp</name>
    <dbReference type="NCBI Taxonomy" id="2585031"/>
    <lineage>
        <taxon>Viruses</taxon>
        <taxon>Riboviria</taxon>
    </lineage>
</organism>
<dbReference type="Pfam" id="PF00680">
    <property type="entry name" value="RdRP_1"/>
    <property type="match status" value="1"/>
</dbReference>
<dbReference type="GO" id="GO:0006351">
    <property type="term" value="P:DNA-templated transcription"/>
    <property type="evidence" value="ECO:0007669"/>
    <property type="project" value="InterPro"/>
</dbReference>
<dbReference type="PROSITE" id="PS50507">
    <property type="entry name" value="RDRP_SSRNA_POS"/>
    <property type="match status" value="1"/>
</dbReference>
<dbReference type="InterPro" id="IPR007094">
    <property type="entry name" value="RNA-dir_pol_PSvirus"/>
</dbReference>
<keyword evidence="3" id="KW-0693">Viral RNA replication</keyword>
<dbReference type="Gene3D" id="1.20.960.20">
    <property type="match status" value="1"/>
</dbReference>
<evidence type="ECO:0000256" key="2">
    <source>
        <dbReference type="ARBA" id="ARBA00022695"/>
    </source>
</evidence>
<evidence type="ECO:0000256" key="1">
    <source>
        <dbReference type="ARBA" id="ARBA00022679"/>
    </source>
</evidence>
<sequence>MVGKELYEVLDIEHTYHSPMMKWEQREEGYICPWTINLNEQLDTNTKISDSDLEMAAKAFLEDLLSERDWLKDVGPVTEHVAINGIVGNEYVNVLKMSTSAGFMKSGPKRELFTRTPEGYIPKDVLTVRLCELRQTYSKGLRACALMSAHLKDEPVTEVKAAAGKTRVFTGSSADFSIVMREQFIRVTEAIMRNNTHSECAVGMNCYGSAWEELFNHLTHDGTITDRIIGGDFSKYDKKMSCAAIRWAFWILTELNRASGNFSEQDFLIQRGIMTDICFPYVNYNGDVIMFYGSNSSGHPLTVIVNSLVNSLYMRVGFFRVTKRPPSVFRQFVRLSTLGDDNIMTSLDPSFNHTSLSEELLRIGIVYTMADKSSVSVPFISIYDADFLKRKFVHREGTVCAPLELESTFKSLVSHQARGNISDAQQLSESYLAARKEWSLHGEEVFNDLTAKVDPIIRRTDAEQHFIRQHSANWRKTFEWARTSSFETDDETPPEEDFEACSGLSNWKLRQQAAELAIRELERCDRRERDRLVDERLERERQKLQARRAKKRAERRIYKQSL</sequence>
<dbReference type="InterPro" id="IPR043502">
    <property type="entry name" value="DNA/RNA_pol_sf"/>
</dbReference>
<dbReference type="GO" id="GO:0003968">
    <property type="term" value="F:RNA-directed RNA polymerase activity"/>
    <property type="evidence" value="ECO:0007669"/>
    <property type="project" value="InterPro"/>
</dbReference>
<evidence type="ECO:0000313" key="5">
    <source>
        <dbReference type="EMBL" id="QRQ90221.1"/>
    </source>
</evidence>
<feature type="domain" description="RdRp catalytic" evidence="4">
    <location>
        <begin position="226"/>
        <end position="354"/>
    </location>
</feature>
<dbReference type="GO" id="GO:0003723">
    <property type="term" value="F:RNA binding"/>
    <property type="evidence" value="ECO:0007669"/>
    <property type="project" value="InterPro"/>
</dbReference>
<dbReference type="EMBL" id="MW348231">
    <property type="protein sequence ID" value="QRQ90221.1"/>
    <property type="molecule type" value="Genomic_RNA"/>
</dbReference>
<dbReference type="InterPro" id="IPR043128">
    <property type="entry name" value="Rev_trsase/Diguanyl_cyclase"/>
</dbReference>
<dbReference type="CDD" id="cd23195">
    <property type="entry name" value="Marnaviridae_RdRp"/>
    <property type="match status" value="1"/>
</dbReference>
<keyword evidence="2" id="KW-0548">Nucleotidyltransferase</keyword>
<dbReference type="SUPFAM" id="SSF56672">
    <property type="entry name" value="DNA/RNA polymerases"/>
    <property type="match status" value="1"/>
</dbReference>
<evidence type="ECO:0000256" key="3">
    <source>
        <dbReference type="ARBA" id="ARBA00022953"/>
    </source>
</evidence>
<proteinExistence type="predicted"/>